<dbReference type="SMART" id="SM00304">
    <property type="entry name" value="HAMP"/>
    <property type="match status" value="1"/>
</dbReference>
<keyword evidence="11" id="KW-1185">Reference proteome</keyword>
<evidence type="ECO:0000259" key="8">
    <source>
        <dbReference type="PROSITE" id="PS50111"/>
    </source>
</evidence>
<name>A0A3S9V2P0_9BACL</name>
<feature type="domain" description="Methyl-accepting transducer" evidence="8">
    <location>
        <begin position="276"/>
        <end position="512"/>
    </location>
</feature>
<evidence type="ECO:0000256" key="6">
    <source>
        <dbReference type="PROSITE-ProRule" id="PRU00284"/>
    </source>
</evidence>
<organism evidence="10 11">
    <name type="scientific">Paenibacillus lutimineralis</name>
    <dbReference type="NCBI Taxonomy" id="2707005"/>
    <lineage>
        <taxon>Bacteria</taxon>
        <taxon>Bacillati</taxon>
        <taxon>Bacillota</taxon>
        <taxon>Bacilli</taxon>
        <taxon>Bacillales</taxon>
        <taxon>Paenibacillaceae</taxon>
        <taxon>Paenibacillus</taxon>
    </lineage>
</organism>
<evidence type="ECO:0000256" key="2">
    <source>
        <dbReference type="ARBA" id="ARBA00022475"/>
    </source>
</evidence>
<keyword evidence="4 6" id="KW-0807">Transducer</keyword>
<keyword evidence="3 7" id="KW-0472">Membrane</keyword>
<feature type="transmembrane region" description="Helical" evidence="7">
    <location>
        <begin position="181"/>
        <end position="202"/>
    </location>
</feature>
<dbReference type="Gene3D" id="6.10.340.10">
    <property type="match status" value="1"/>
</dbReference>
<accession>A0A3S9V2P0</accession>
<reference evidence="11" key="1">
    <citation type="submission" date="2018-12" db="EMBL/GenBank/DDBJ databases">
        <title>Complete genome sequence of Paenibacillus sp. MBLB1234.</title>
        <authorList>
            <person name="Nam Y.-D."/>
            <person name="Kang J."/>
            <person name="Chung W.-H."/>
            <person name="Park Y.S."/>
        </authorList>
    </citation>
    <scope>NUCLEOTIDE SEQUENCE [LARGE SCALE GENOMIC DNA]</scope>
    <source>
        <strain evidence="11">MBLB1234</strain>
    </source>
</reference>
<dbReference type="GO" id="GO:0007165">
    <property type="term" value="P:signal transduction"/>
    <property type="evidence" value="ECO:0007669"/>
    <property type="project" value="UniProtKB-KW"/>
</dbReference>
<gene>
    <name evidence="10" type="ORF">EI981_21460</name>
</gene>
<dbReference type="Pfam" id="PF00015">
    <property type="entry name" value="MCPsignal"/>
    <property type="match status" value="1"/>
</dbReference>
<feature type="transmembrane region" description="Helical" evidence="7">
    <location>
        <begin position="12"/>
        <end position="35"/>
    </location>
</feature>
<dbReference type="Pfam" id="PF00672">
    <property type="entry name" value="HAMP"/>
    <property type="match status" value="1"/>
</dbReference>
<evidence type="ECO:0000256" key="7">
    <source>
        <dbReference type="SAM" id="Phobius"/>
    </source>
</evidence>
<evidence type="ECO:0000256" key="3">
    <source>
        <dbReference type="ARBA" id="ARBA00023136"/>
    </source>
</evidence>
<dbReference type="SMART" id="SM00283">
    <property type="entry name" value="MA"/>
    <property type="match status" value="1"/>
</dbReference>
<dbReference type="PANTHER" id="PTHR32089:SF112">
    <property type="entry name" value="LYSOZYME-LIKE PROTEIN-RELATED"/>
    <property type="match status" value="1"/>
</dbReference>
<dbReference type="OrthoDB" id="369835at2"/>
<keyword evidence="7" id="KW-0812">Transmembrane</keyword>
<protein>
    <submittedName>
        <fullName evidence="10">Methyl-accepting chemotaxis protein</fullName>
    </submittedName>
</protein>
<dbReference type="RefSeq" id="WP_127001715.1">
    <property type="nucleotide sequence ID" value="NZ_CP034346.1"/>
</dbReference>
<evidence type="ECO:0000259" key="9">
    <source>
        <dbReference type="PROSITE" id="PS50885"/>
    </source>
</evidence>
<dbReference type="InterPro" id="IPR003660">
    <property type="entry name" value="HAMP_dom"/>
</dbReference>
<dbReference type="CDD" id="cd06225">
    <property type="entry name" value="HAMP"/>
    <property type="match status" value="1"/>
</dbReference>
<dbReference type="AlphaFoldDB" id="A0A3S9V2P0"/>
<sequence>MRKFKHSIGRKFMLTFAVITILSSILFSTSFYLIAMSIIDDNVLPQFDEVLHTSSRDIYKGLDNSQALQLIKGNENSRFAVESYLSKKVEEFHLHTAYILDVKEDKAIVIGINQDSIMKVGDELDIQEAMKMKDPGKLSVSDLYSDQYGVHKTAYIRLSGSTAVLAVGMDANFIKQKEDQILWTGIVIAAIVIVLALIAAYVNSRRIIKPIKKLATVTRQMAQGDLTQQITITGHDEIAELSASFQTMITELKEMITKVQNSSHGVIQGSDQIYQSVNTFQQLIEHSGNSMQKIEKGSTVIAGAAAENARAMEEISLGIQHIAGSSAEVTERIGEASDEADNGNELAKSATRQMQLVEQAAAALLTHISTLNERASSIIQVVDLITSITKQVHILALNAAIEAARAGEHGKGFSVVAEEIRLLAEQTKDATTKISENLLSIQEETVSSMQTMQRATNEIGSGTEQVNQAEQAFSHLTELISEINSSVQSVSAATEEISASTEEVTASVEESANITGKSLLSIEEISNNTSRQIEEMKNHVGAIEQLHHHALSLREAINKFKV</sequence>
<dbReference type="PROSITE" id="PS50111">
    <property type="entry name" value="CHEMOTAXIS_TRANSDUC_2"/>
    <property type="match status" value="1"/>
</dbReference>
<dbReference type="GO" id="GO:0005886">
    <property type="term" value="C:plasma membrane"/>
    <property type="evidence" value="ECO:0007669"/>
    <property type="project" value="UniProtKB-SubCell"/>
</dbReference>
<keyword evidence="7" id="KW-1133">Transmembrane helix</keyword>
<comment type="similarity">
    <text evidence="5">Belongs to the methyl-accepting chemotaxis (MCP) protein family.</text>
</comment>
<dbReference type="Proteomes" id="UP000270678">
    <property type="component" value="Chromosome"/>
</dbReference>
<dbReference type="PANTHER" id="PTHR32089">
    <property type="entry name" value="METHYL-ACCEPTING CHEMOTAXIS PROTEIN MCPB"/>
    <property type="match status" value="1"/>
</dbReference>
<dbReference type="InterPro" id="IPR004089">
    <property type="entry name" value="MCPsignal_dom"/>
</dbReference>
<dbReference type="KEGG" id="plut:EI981_21460"/>
<evidence type="ECO:0000313" key="10">
    <source>
        <dbReference type="EMBL" id="AZS16776.1"/>
    </source>
</evidence>
<comment type="subcellular location">
    <subcellularLocation>
        <location evidence="1">Cell membrane</location>
    </subcellularLocation>
</comment>
<evidence type="ECO:0000313" key="11">
    <source>
        <dbReference type="Proteomes" id="UP000270678"/>
    </source>
</evidence>
<feature type="domain" description="HAMP" evidence="9">
    <location>
        <begin position="205"/>
        <end position="257"/>
    </location>
</feature>
<dbReference type="PROSITE" id="PS50885">
    <property type="entry name" value="HAMP"/>
    <property type="match status" value="1"/>
</dbReference>
<evidence type="ECO:0000256" key="4">
    <source>
        <dbReference type="ARBA" id="ARBA00023224"/>
    </source>
</evidence>
<evidence type="ECO:0000256" key="1">
    <source>
        <dbReference type="ARBA" id="ARBA00004236"/>
    </source>
</evidence>
<keyword evidence="2" id="KW-1003">Cell membrane</keyword>
<dbReference type="Gene3D" id="1.10.287.950">
    <property type="entry name" value="Methyl-accepting chemotaxis protein"/>
    <property type="match status" value="1"/>
</dbReference>
<dbReference type="SUPFAM" id="SSF58104">
    <property type="entry name" value="Methyl-accepting chemotaxis protein (MCP) signaling domain"/>
    <property type="match status" value="1"/>
</dbReference>
<evidence type="ECO:0000256" key="5">
    <source>
        <dbReference type="ARBA" id="ARBA00029447"/>
    </source>
</evidence>
<dbReference type="CDD" id="cd11386">
    <property type="entry name" value="MCP_signal"/>
    <property type="match status" value="1"/>
</dbReference>
<proteinExistence type="inferred from homology"/>
<dbReference type="EMBL" id="CP034346">
    <property type="protein sequence ID" value="AZS16776.1"/>
    <property type="molecule type" value="Genomic_DNA"/>
</dbReference>